<name>A0A914D2F5_9BILA</name>
<feature type="compositionally biased region" description="Low complexity" evidence="1">
    <location>
        <begin position="45"/>
        <end position="60"/>
    </location>
</feature>
<organism evidence="2 3">
    <name type="scientific">Acrobeloides nanus</name>
    <dbReference type="NCBI Taxonomy" id="290746"/>
    <lineage>
        <taxon>Eukaryota</taxon>
        <taxon>Metazoa</taxon>
        <taxon>Ecdysozoa</taxon>
        <taxon>Nematoda</taxon>
        <taxon>Chromadorea</taxon>
        <taxon>Rhabditida</taxon>
        <taxon>Tylenchina</taxon>
        <taxon>Cephalobomorpha</taxon>
        <taxon>Cephaloboidea</taxon>
        <taxon>Cephalobidae</taxon>
        <taxon>Acrobeloides</taxon>
    </lineage>
</organism>
<evidence type="ECO:0000313" key="2">
    <source>
        <dbReference type="Proteomes" id="UP000887540"/>
    </source>
</evidence>
<evidence type="ECO:0000256" key="1">
    <source>
        <dbReference type="SAM" id="MobiDB-lite"/>
    </source>
</evidence>
<evidence type="ECO:0000313" key="3">
    <source>
        <dbReference type="WBParaSite" id="ACRNAN_scaffold1784.g16535.t1"/>
    </source>
</evidence>
<dbReference type="AlphaFoldDB" id="A0A914D2F5"/>
<dbReference type="Proteomes" id="UP000887540">
    <property type="component" value="Unplaced"/>
</dbReference>
<proteinExistence type="predicted"/>
<dbReference type="WBParaSite" id="ACRNAN_scaffold1784.g16535.t1">
    <property type="protein sequence ID" value="ACRNAN_scaffold1784.g16535.t1"/>
    <property type="gene ID" value="ACRNAN_scaffold1784.g16535"/>
</dbReference>
<keyword evidence="2" id="KW-1185">Reference proteome</keyword>
<reference evidence="3" key="1">
    <citation type="submission" date="2022-11" db="UniProtKB">
        <authorList>
            <consortium name="WormBaseParasite"/>
        </authorList>
    </citation>
    <scope>IDENTIFICATION</scope>
</reference>
<accession>A0A914D2F5</accession>
<feature type="region of interest" description="Disordered" evidence="1">
    <location>
        <begin position="1"/>
        <end position="75"/>
    </location>
</feature>
<sequence>MPRKGLGRSEQTQNAKSNGVKGNRDVQKSSKTQMQKAQKEGVVEKSSQGKSSKQLLKQKLVNAPSNGVQENILGK</sequence>
<protein>
    <submittedName>
        <fullName evidence="3">Small EDRK-rich factor-like N-terminal domain-containing protein</fullName>
    </submittedName>
</protein>